<keyword evidence="9" id="KW-1185">Reference proteome</keyword>
<dbReference type="InterPro" id="IPR050309">
    <property type="entry name" value="Type-B_Carboxylest/Lipase"/>
</dbReference>
<dbReference type="SUPFAM" id="SSF53474">
    <property type="entry name" value="alpha/beta-Hydrolases"/>
    <property type="match status" value="1"/>
</dbReference>
<comment type="caution">
    <text evidence="8">The sequence shown here is derived from an EMBL/GenBank/DDBJ whole genome shotgun (WGS) entry which is preliminary data.</text>
</comment>
<gene>
    <name evidence="8" type="ORF">WA026_001696</name>
</gene>
<dbReference type="InterPro" id="IPR019826">
    <property type="entry name" value="Carboxylesterase_B_AS"/>
</dbReference>
<keyword evidence="3 6" id="KW-0378">Hydrolase</keyword>
<evidence type="ECO:0000256" key="1">
    <source>
        <dbReference type="ARBA" id="ARBA00005964"/>
    </source>
</evidence>
<sequence length="558" mass="63524">MILNVLILVLIVVCQGSCSSDPLVNTTLGTYRGSILRNTFQKTIFSFRGIKYAEAPIDKLRFKSPVPVKKHLEIYNATEDKPLCPQPTDDPISEDCLYLNVYTSELPKDGKIHKKAVIVFLHAGGYYSGTGRSNILGPQYFLNQDIVLVTLNYRLGTLGFLSTGDKEATGNYGLKDQVAALKWVRSNIEYFGGDKNCITLFGYSAGAMSVNLHLMSPMSKGLFHRAIIGSLSSLGQLPIGRSQLELAKRQARLVGCPDDTSKNIVDCLRGKSAMDLGNSLDNMFEFLNDPVLIWKPVIEEDYGQERFLTDHPIKLVLDGKFQNIPILSGITSDEFGFRGLDLELNANMFEKLDKEWEKYAPIIFLYERHTDRSKEISKGLRSFYFGDKKLDNSTSIPLTQIYNEGLTGFATNRAVKILSEKSSQEVYYYRFSYRGKYSHYTSSTSNTTAYGPVHHDDLIYLFYISVLFPEFKKTDNDFRTVQKLTTMWANFAKTGKPIPRTCGRLDYVQWEPFNLATQKYMDIGNTLKLKQRLYSERYAVWEKLFPISRYNETENISY</sequence>
<organism evidence="8 9">
    <name type="scientific">Henosepilachna vigintioctopunctata</name>
    <dbReference type="NCBI Taxonomy" id="420089"/>
    <lineage>
        <taxon>Eukaryota</taxon>
        <taxon>Metazoa</taxon>
        <taxon>Ecdysozoa</taxon>
        <taxon>Arthropoda</taxon>
        <taxon>Hexapoda</taxon>
        <taxon>Insecta</taxon>
        <taxon>Pterygota</taxon>
        <taxon>Neoptera</taxon>
        <taxon>Endopterygota</taxon>
        <taxon>Coleoptera</taxon>
        <taxon>Polyphaga</taxon>
        <taxon>Cucujiformia</taxon>
        <taxon>Coccinelloidea</taxon>
        <taxon>Coccinellidae</taxon>
        <taxon>Epilachninae</taxon>
        <taxon>Epilachnini</taxon>
        <taxon>Henosepilachna</taxon>
    </lineage>
</organism>
<dbReference type="Pfam" id="PF00135">
    <property type="entry name" value="COesterase"/>
    <property type="match status" value="1"/>
</dbReference>
<protein>
    <recommendedName>
        <fullName evidence="6">Carboxylic ester hydrolase</fullName>
        <ecNumber evidence="6">3.1.1.-</ecNumber>
    </recommendedName>
</protein>
<dbReference type="EMBL" id="JARQZJ010000091">
    <property type="protein sequence ID" value="KAK9883520.1"/>
    <property type="molecule type" value="Genomic_DNA"/>
</dbReference>
<dbReference type="Gene3D" id="3.40.50.1820">
    <property type="entry name" value="alpha/beta hydrolase"/>
    <property type="match status" value="1"/>
</dbReference>
<evidence type="ECO:0000256" key="6">
    <source>
        <dbReference type="RuleBase" id="RU361235"/>
    </source>
</evidence>
<keyword evidence="2" id="KW-0719">Serine esterase</keyword>
<dbReference type="PANTHER" id="PTHR11559">
    <property type="entry name" value="CARBOXYLESTERASE"/>
    <property type="match status" value="1"/>
</dbReference>
<evidence type="ECO:0000256" key="4">
    <source>
        <dbReference type="ARBA" id="ARBA00023157"/>
    </source>
</evidence>
<dbReference type="InterPro" id="IPR002018">
    <property type="entry name" value="CarbesteraseB"/>
</dbReference>
<evidence type="ECO:0000313" key="8">
    <source>
        <dbReference type="EMBL" id="KAK9883520.1"/>
    </source>
</evidence>
<dbReference type="GO" id="GO:0052689">
    <property type="term" value="F:carboxylic ester hydrolase activity"/>
    <property type="evidence" value="ECO:0007669"/>
    <property type="project" value="UniProtKB-KW"/>
</dbReference>
<dbReference type="AlphaFoldDB" id="A0AAW1UU75"/>
<feature type="domain" description="Carboxylesterase type B" evidence="7">
    <location>
        <begin position="21"/>
        <end position="541"/>
    </location>
</feature>
<dbReference type="PROSITE" id="PS00122">
    <property type="entry name" value="CARBOXYLESTERASE_B_1"/>
    <property type="match status" value="1"/>
</dbReference>
<evidence type="ECO:0000313" key="9">
    <source>
        <dbReference type="Proteomes" id="UP001431783"/>
    </source>
</evidence>
<keyword evidence="6" id="KW-0732">Signal</keyword>
<dbReference type="FunFam" id="3.40.50.1820:FF:000155">
    <property type="entry name" value="Carboxylic ester hydrolase"/>
    <property type="match status" value="1"/>
</dbReference>
<dbReference type="InterPro" id="IPR029058">
    <property type="entry name" value="AB_hydrolase_fold"/>
</dbReference>
<reference evidence="8 9" key="1">
    <citation type="submission" date="2023-03" db="EMBL/GenBank/DDBJ databases">
        <title>Genome insight into feeding habits of ladybird beetles.</title>
        <authorList>
            <person name="Li H.-S."/>
            <person name="Huang Y.-H."/>
            <person name="Pang H."/>
        </authorList>
    </citation>
    <scope>NUCLEOTIDE SEQUENCE [LARGE SCALE GENOMIC DNA]</scope>
    <source>
        <strain evidence="8">SYSU_2023b</strain>
        <tissue evidence="8">Whole body</tissue>
    </source>
</reference>
<keyword evidence="5" id="KW-0325">Glycoprotein</keyword>
<evidence type="ECO:0000256" key="2">
    <source>
        <dbReference type="ARBA" id="ARBA00022487"/>
    </source>
</evidence>
<dbReference type="EC" id="3.1.1.-" evidence="6"/>
<feature type="signal peptide" evidence="6">
    <location>
        <begin position="1"/>
        <end position="20"/>
    </location>
</feature>
<evidence type="ECO:0000259" key="7">
    <source>
        <dbReference type="Pfam" id="PF00135"/>
    </source>
</evidence>
<dbReference type="Proteomes" id="UP001431783">
    <property type="component" value="Unassembled WGS sequence"/>
</dbReference>
<comment type="similarity">
    <text evidence="1 6">Belongs to the type-B carboxylesterase/lipase family.</text>
</comment>
<evidence type="ECO:0000256" key="5">
    <source>
        <dbReference type="ARBA" id="ARBA00023180"/>
    </source>
</evidence>
<feature type="chain" id="PRO_5043095722" description="Carboxylic ester hydrolase" evidence="6">
    <location>
        <begin position="21"/>
        <end position="558"/>
    </location>
</feature>
<name>A0AAW1UU75_9CUCU</name>
<keyword evidence="4" id="KW-1015">Disulfide bond</keyword>
<proteinExistence type="inferred from homology"/>
<accession>A0AAW1UU75</accession>
<evidence type="ECO:0000256" key="3">
    <source>
        <dbReference type="ARBA" id="ARBA00022801"/>
    </source>
</evidence>